<evidence type="ECO:0000313" key="1">
    <source>
        <dbReference type="EMBL" id="NXT30439.1"/>
    </source>
</evidence>
<organism evidence="1 2">
    <name type="scientific">Syrrhaptes paradoxus</name>
    <name type="common">Pallas's sandgrouse</name>
    <dbReference type="NCBI Taxonomy" id="302527"/>
    <lineage>
        <taxon>Eukaryota</taxon>
        <taxon>Metazoa</taxon>
        <taxon>Chordata</taxon>
        <taxon>Craniata</taxon>
        <taxon>Vertebrata</taxon>
        <taxon>Euteleostomi</taxon>
        <taxon>Archelosauria</taxon>
        <taxon>Archosauria</taxon>
        <taxon>Dinosauria</taxon>
        <taxon>Saurischia</taxon>
        <taxon>Theropoda</taxon>
        <taxon>Coelurosauria</taxon>
        <taxon>Aves</taxon>
        <taxon>Neognathae</taxon>
        <taxon>Neoaves</taxon>
        <taxon>Columbimorphae</taxon>
        <taxon>Pterocliformes</taxon>
        <taxon>Pteroclidae</taxon>
        <taxon>Syrrhaptes</taxon>
    </lineage>
</organism>
<dbReference type="EMBL" id="VZTO01074466">
    <property type="protein sequence ID" value="NXT30439.1"/>
    <property type="molecule type" value="Genomic_DNA"/>
</dbReference>
<feature type="non-terminal residue" evidence="1">
    <location>
        <position position="55"/>
    </location>
</feature>
<comment type="caution">
    <text evidence="1">The sequence shown here is derived from an EMBL/GenBank/DDBJ whole genome shotgun (WGS) entry which is preliminary data.</text>
</comment>
<evidence type="ECO:0000313" key="2">
    <source>
        <dbReference type="Proteomes" id="UP000536260"/>
    </source>
</evidence>
<feature type="non-terminal residue" evidence="1">
    <location>
        <position position="1"/>
    </location>
</feature>
<dbReference type="Proteomes" id="UP000536260">
    <property type="component" value="Unassembled WGS sequence"/>
</dbReference>
<proteinExistence type="predicted"/>
<name>A0A7L3BEV9_9AVES</name>
<reference evidence="1 2" key="1">
    <citation type="submission" date="2019-09" db="EMBL/GenBank/DDBJ databases">
        <title>Bird 10,000 Genomes (B10K) Project - Family phase.</title>
        <authorList>
            <person name="Zhang G."/>
        </authorList>
    </citation>
    <scope>NUCLEOTIDE SEQUENCE [LARGE SCALE GENOMIC DNA]</scope>
    <source>
        <strain evidence="1">B10K-DU-003-42</strain>
        <tissue evidence="1">Mixed tissue sample</tissue>
    </source>
</reference>
<dbReference type="AlphaFoldDB" id="A0A7L3BEV9"/>
<gene>
    <name evidence="1" type="primary">Megf8</name>
    <name evidence="1" type="ORF">SYRPAR_R14306</name>
</gene>
<accession>A0A7L3BEV9</accession>
<keyword evidence="2" id="KW-1185">Reference proteome</keyword>
<sequence>QGPQCSRCRPLFVGSPRSGGRCRSCRSFCRDNADVCLSRAELERARRDPQRFPLD</sequence>
<protein>
    <submittedName>
        <fullName evidence="1">MEGF8 protein</fullName>
    </submittedName>
</protein>